<comment type="caution">
    <text evidence="7">The sequence shown here is derived from an EMBL/GenBank/DDBJ whole genome shotgun (WGS) entry which is preliminary data.</text>
</comment>
<protein>
    <recommendedName>
        <fullName evidence="6">ATP-grasp domain-containing protein</fullName>
    </recommendedName>
</protein>
<evidence type="ECO:0000256" key="5">
    <source>
        <dbReference type="SAM" id="MobiDB-lite"/>
    </source>
</evidence>
<dbReference type="AlphaFoldDB" id="A0AAX6MG01"/>
<sequence>MTIQCQTDADGSSGSRKTNANNDPEPSAIYLDSKVPWCNFIASNLQRSDQPGTQDDVIAIKFILPQSSGFCIRSDLLWWRLAGFDSVVVAQDFLTPRQEIIPVNIPNGNSPHAKLLPQLLPQILSGAIGAILVKDHSALVDLEYELDNRLSFPWISPSCPPLRRVAWVRGRYNMDHSKRIWEAAKSLGLALVIIDNEGHWLQDGKWAHLREGFIATNLDADEGLVDRLVSAIRGYGKSIHGITTVSNKRMVAVSKACEKLDLPTEPSESFVIASDKYRSRELELGLEVTAFRVQDVCDLKNRLSNDFPTLQYPMVVKPCIGWGSECVSKVYTEAELIQAVERASERHRTSPIQRGDVMIESYIDGPEIDANVVLLNGEIVFFEIADDFPSLADKEHNKWTEPFQETYMVFPSRLPQDEIDIVRRSLHKTLIRQGFKNGVFNCEGRVRNSLMRYGVSSGMEDLVEDKSDMTQRKTPTFYLHEINARPPGYYGTVASNLTYGIDYYALNMLQAVGDMERYYSLAQPFMRGPQWWLVIAMIPEQEEGIMKTEDACIEFLRKSEDIKVFVADYMTWKRGGSRLQGQNASQLSFVGFFSVFSRKGRQEALKLANRIKREFTYELE</sequence>
<evidence type="ECO:0000256" key="2">
    <source>
        <dbReference type="ARBA" id="ARBA00022741"/>
    </source>
</evidence>
<evidence type="ECO:0000256" key="1">
    <source>
        <dbReference type="ARBA" id="ARBA00022598"/>
    </source>
</evidence>
<evidence type="ECO:0000313" key="7">
    <source>
        <dbReference type="EMBL" id="KAK6951347.1"/>
    </source>
</evidence>
<evidence type="ECO:0000256" key="3">
    <source>
        <dbReference type="ARBA" id="ARBA00022840"/>
    </source>
</evidence>
<dbReference type="PANTHER" id="PTHR43585">
    <property type="entry name" value="FUMIPYRROLE BIOSYNTHESIS PROTEIN C"/>
    <property type="match status" value="1"/>
</dbReference>
<keyword evidence="2 4" id="KW-0547">Nucleotide-binding</keyword>
<dbReference type="EMBL" id="JBANMG010000007">
    <property type="protein sequence ID" value="KAK6951347.1"/>
    <property type="molecule type" value="Genomic_DNA"/>
</dbReference>
<dbReference type="InterPro" id="IPR052032">
    <property type="entry name" value="ATP-dep_AA_Ligase"/>
</dbReference>
<dbReference type="Proteomes" id="UP001369815">
    <property type="component" value="Unassembled WGS sequence"/>
</dbReference>
<dbReference type="InterPro" id="IPR041472">
    <property type="entry name" value="BL00235/CARNS1_N"/>
</dbReference>
<feature type="region of interest" description="Disordered" evidence="5">
    <location>
        <begin position="1"/>
        <end position="25"/>
    </location>
</feature>
<dbReference type="SUPFAM" id="SSF56059">
    <property type="entry name" value="Glutathione synthetase ATP-binding domain-like"/>
    <property type="match status" value="1"/>
</dbReference>
<organism evidence="7 8">
    <name type="scientific">Daldinia eschscholtzii</name>
    <dbReference type="NCBI Taxonomy" id="292717"/>
    <lineage>
        <taxon>Eukaryota</taxon>
        <taxon>Fungi</taxon>
        <taxon>Dikarya</taxon>
        <taxon>Ascomycota</taxon>
        <taxon>Pezizomycotina</taxon>
        <taxon>Sordariomycetes</taxon>
        <taxon>Xylariomycetidae</taxon>
        <taxon>Xylariales</taxon>
        <taxon>Hypoxylaceae</taxon>
        <taxon>Daldinia</taxon>
    </lineage>
</organism>
<dbReference type="GO" id="GO:0005524">
    <property type="term" value="F:ATP binding"/>
    <property type="evidence" value="ECO:0007669"/>
    <property type="project" value="UniProtKB-UniRule"/>
</dbReference>
<dbReference type="PANTHER" id="PTHR43585:SF2">
    <property type="entry name" value="ATP-GRASP ENZYME FSQD"/>
    <property type="match status" value="1"/>
</dbReference>
<dbReference type="GO" id="GO:0016874">
    <property type="term" value="F:ligase activity"/>
    <property type="evidence" value="ECO:0007669"/>
    <property type="project" value="UniProtKB-KW"/>
</dbReference>
<feature type="domain" description="ATP-grasp" evidence="6">
    <location>
        <begin position="278"/>
        <end position="512"/>
    </location>
</feature>
<dbReference type="InterPro" id="IPR011761">
    <property type="entry name" value="ATP-grasp"/>
</dbReference>
<proteinExistence type="predicted"/>
<dbReference type="Gene3D" id="3.40.50.20">
    <property type="match status" value="1"/>
</dbReference>
<dbReference type="GO" id="GO:0046872">
    <property type="term" value="F:metal ion binding"/>
    <property type="evidence" value="ECO:0007669"/>
    <property type="project" value="InterPro"/>
</dbReference>
<dbReference type="PROSITE" id="PS50975">
    <property type="entry name" value="ATP_GRASP"/>
    <property type="match status" value="1"/>
</dbReference>
<accession>A0AAX6MG01</accession>
<dbReference type="Pfam" id="PF13535">
    <property type="entry name" value="ATP-grasp_4"/>
    <property type="match status" value="1"/>
</dbReference>
<reference evidence="7 8" key="1">
    <citation type="journal article" date="2024" name="Front Chem Biol">
        <title>Unveiling the potential of Daldinia eschscholtzii MFLUCC 19-0629 through bioactivity and bioinformatics studies for enhanced sustainable agriculture production.</title>
        <authorList>
            <person name="Brooks S."/>
            <person name="Weaver J.A."/>
            <person name="Klomchit A."/>
            <person name="Alharthi S.A."/>
            <person name="Onlamun T."/>
            <person name="Nurani R."/>
            <person name="Vong T.K."/>
            <person name="Alberti F."/>
            <person name="Greco C."/>
        </authorList>
    </citation>
    <scope>NUCLEOTIDE SEQUENCE [LARGE SCALE GENOMIC DNA]</scope>
    <source>
        <strain evidence="7">MFLUCC 19-0629</strain>
    </source>
</reference>
<gene>
    <name evidence="7" type="ORF">Daesc_007881</name>
</gene>
<keyword evidence="1" id="KW-0436">Ligase</keyword>
<feature type="compositionally biased region" description="Polar residues" evidence="5">
    <location>
        <begin position="1"/>
        <end position="24"/>
    </location>
</feature>
<keyword evidence="8" id="KW-1185">Reference proteome</keyword>
<evidence type="ECO:0000256" key="4">
    <source>
        <dbReference type="PROSITE-ProRule" id="PRU00409"/>
    </source>
</evidence>
<keyword evidence="3 4" id="KW-0067">ATP-binding</keyword>
<evidence type="ECO:0000313" key="8">
    <source>
        <dbReference type="Proteomes" id="UP001369815"/>
    </source>
</evidence>
<evidence type="ECO:0000259" key="6">
    <source>
        <dbReference type="PROSITE" id="PS50975"/>
    </source>
</evidence>
<dbReference type="Gene3D" id="3.30.470.20">
    <property type="entry name" value="ATP-grasp fold, B domain"/>
    <property type="match status" value="1"/>
</dbReference>
<dbReference type="Pfam" id="PF18130">
    <property type="entry name" value="ATPgrasp_N"/>
    <property type="match status" value="1"/>
</dbReference>
<name>A0AAX6MG01_9PEZI</name>